<dbReference type="Pfam" id="PF03618">
    <property type="entry name" value="Kinase-PPPase"/>
    <property type="match status" value="1"/>
</dbReference>
<evidence type="ECO:0000256" key="2">
    <source>
        <dbReference type="ARBA" id="ARBA00022679"/>
    </source>
</evidence>
<keyword evidence="5" id="KW-0670">Pyruvate</keyword>
<keyword evidence="4" id="KW-0418">Kinase</keyword>
<dbReference type="EMBL" id="CASHTH010002512">
    <property type="protein sequence ID" value="CAI8031014.1"/>
    <property type="molecule type" value="Genomic_DNA"/>
</dbReference>
<dbReference type="HAMAP" id="MF_00921">
    <property type="entry name" value="PDRP"/>
    <property type="match status" value="1"/>
</dbReference>
<reference evidence="5" key="1">
    <citation type="submission" date="2023-03" db="EMBL/GenBank/DDBJ databases">
        <authorList>
            <person name="Steffen K."/>
            <person name="Cardenas P."/>
        </authorList>
    </citation>
    <scope>NUCLEOTIDE SEQUENCE</scope>
</reference>
<name>A0AA35WSC5_GEOBA</name>
<keyword evidence="6" id="KW-1185">Reference proteome</keyword>
<evidence type="ECO:0000256" key="3">
    <source>
        <dbReference type="ARBA" id="ARBA00022741"/>
    </source>
</evidence>
<evidence type="ECO:0000313" key="5">
    <source>
        <dbReference type="EMBL" id="CAI8031014.1"/>
    </source>
</evidence>
<dbReference type="PANTHER" id="PTHR31756:SF3">
    <property type="entry name" value="PYRUVATE, PHOSPHATE DIKINASE REGULATORY PROTEIN 1, CHLOROPLASTIC"/>
    <property type="match status" value="1"/>
</dbReference>
<dbReference type="GO" id="GO:0004674">
    <property type="term" value="F:protein serine/threonine kinase activity"/>
    <property type="evidence" value="ECO:0007669"/>
    <property type="project" value="UniProtKB-KW"/>
</dbReference>
<dbReference type="GO" id="GO:0005524">
    <property type="term" value="F:ATP binding"/>
    <property type="evidence" value="ECO:0007669"/>
    <property type="project" value="InterPro"/>
</dbReference>
<keyword evidence="2" id="KW-0808">Transferase</keyword>
<proteinExistence type="inferred from homology"/>
<dbReference type="Proteomes" id="UP001174909">
    <property type="component" value="Unassembled WGS sequence"/>
</dbReference>
<dbReference type="NCBIfam" id="NF003742">
    <property type="entry name" value="PRK05339.1"/>
    <property type="match status" value="1"/>
</dbReference>
<keyword evidence="1" id="KW-0723">Serine/threonine-protein kinase</keyword>
<comment type="caution">
    <text evidence="5">The sequence shown here is derived from an EMBL/GenBank/DDBJ whole genome shotgun (WGS) entry which is preliminary data.</text>
</comment>
<dbReference type="PANTHER" id="PTHR31756">
    <property type="entry name" value="PYRUVATE, PHOSPHATE DIKINASE REGULATORY PROTEIN 1, CHLOROPLASTIC"/>
    <property type="match status" value="1"/>
</dbReference>
<accession>A0AA35WSC5</accession>
<dbReference type="InterPro" id="IPR026565">
    <property type="entry name" value="PPDK_reg"/>
</dbReference>
<dbReference type="InterPro" id="IPR005177">
    <property type="entry name" value="Kinase-pyrophosphorylase"/>
</dbReference>
<sequence length="268" mass="29479">MRRFHLHLVSDATGETCITIARAAAAQFQGVDAVEHLWSLVRTESQLRRVLAHVEAEPGVVMFTLVDPQLRALLHEECRRIDVPCIPLLDTVIAALSGFLGIESRNQPGRQHVMDAAYLKRIEAMNFALGHDDGRSSATLGEADIVLVGVSRTSKTPTCFYLANRGLKAANVPVVPACPLPPELGGLTDALVVGLTCHPEQLIDVRRSRMRMIGDIGETGYVDPLQVEEEVRQARRLFAESGWPVIDVTRRSIEETAAAILQLHDRRA</sequence>
<keyword evidence="3" id="KW-0547">Nucleotide-binding</keyword>
<organism evidence="5 6">
    <name type="scientific">Geodia barretti</name>
    <name type="common">Barrett's horny sponge</name>
    <dbReference type="NCBI Taxonomy" id="519541"/>
    <lineage>
        <taxon>Eukaryota</taxon>
        <taxon>Metazoa</taxon>
        <taxon>Porifera</taxon>
        <taxon>Demospongiae</taxon>
        <taxon>Heteroscleromorpha</taxon>
        <taxon>Tetractinellida</taxon>
        <taxon>Astrophorina</taxon>
        <taxon>Geodiidae</taxon>
        <taxon>Geodia</taxon>
    </lineage>
</organism>
<protein>
    <submittedName>
        <fullName evidence="5">Pyruvate, phosphate dikinase regulatory protein</fullName>
    </submittedName>
</protein>
<evidence type="ECO:0000313" key="6">
    <source>
        <dbReference type="Proteomes" id="UP001174909"/>
    </source>
</evidence>
<evidence type="ECO:0000256" key="4">
    <source>
        <dbReference type="ARBA" id="ARBA00022777"/>
    </source>
</evidence>
<dbReference type="AlphaFoldDB" id="A0AA35WSC5"/>
<gene>
    <name evidence="5" type="ORF">GBAR_LOCUS17596</name>
</gene>
<evidence type="ECO:0000256" key="1">
    <source>
        <dbReference type="ARBA" id="ARBA00022527"/>
    </source>
</evidence>